<evidence type="ECO:0000313" key="3">
    <source>
        <dbReference type="Proteomes" id="UP001360953"/>
    </source>
</evidence>
<dbReference type="RefSeq" id="XP_066659739.1">
    <property type="nucleotide sequence ID" value="XM_066794636.1"/>
</dbReference>
<name>A0ABR1MB22_9PEZI</name>
<sequence>MASPAMDESCRNGYNGPREVNNNNQSREADVDEEAHEAEANNGPEALGSGEILRLTSRLLCLRSPGSETIATIANTSSSPGNTEVYNEHPSEHGFPTISGVTYQRLPRLATVPGVRLVGTGHAIHPGWVTPSGRMVRERYWSLECPMPGGYWRIVRRYRWVRAWVCKCPSSSSLLHQMSDFRKKPIDAGGEAEHGQPVSTHLVKFTAHRKGFFVITTTGIQSYKLYMDENPLGTR</sequence>
<comment type="caution">
    <text evidence="2">The sequence shown here is derived from an EMBL/GenBank/DDBJ whole genome shotgun (WGS) entry which is preliminary data.</text>
</comment>
<organism evidence="2 3">
    <name type="scientific">Phyllosticta citribraziliensis</name>
    <dbReference type="NCBI Taxonomy" id="989973"/>
    <lineage>
        <taxon>Eukaryota</taxon>
        <taxon>Fungi</taxon>
        <taxon>Dikarya</taxon>
        <taxon>Ascomycota</taxon>
        <taxon>Pezizomycotina</taxon>
        <taxon>Dothideomycetes</taxon>
        <taxon>Dothideomycetes incertae sedis</taxon>
        <taxon>Botryosphaeriales</taxon>
        <taxon>Phyllostictaceae</taxon>
        <taxon>Phyllosticta</taxon>
    </lineage>
</organism>
<dbReference type="EMBL" id="JBBPEH010000001">
    <property type="protein sequence ID" value="KAK7544504.1"/>
    <property type="molecule type" value="Genomic_DNA"/>
</dbReference>
<feature type="region of interest" description="Disordered" evidence="1">
    <location>
        <begin position="1"/>
        <end position="47"/>
    </location>
</feature>
<gene>
    <name evidence="2" type="ORF">J3D65DRAFT_22656</name>
</gene>
<evidence type="ECO:0000313" key="2">
    <source>
        <dbReference type="EMBL" id="KAK7544504.1"/>
    </source>
</evidence>
<dbReference type="Proteomes" id="UP001360953">
    <property type="component" value="Unassembled WGS sequence"/>
</dbReference>
<proteinExistence type="predicted"/>
<reference evidence="2 3" key="1">
    <citation type="submission" date="2024-04" db="EMBL/GenBank/DDBJ databases">
        <title>Phyllosticta paracitricarpa is synonymous to the EU quarantine fungus P. citricarpa based on phylogenomic analyses.</title>
        <authorList>
            <consortium name="Lawrence Berkeley National Laboratory"/>
            <person name="Van ingen-buijs V.A."/>
            <person name="Van westerhoven A.C."/>
            <person name="Haridas S."/>
            <person name="Skiadas P."/>
            <person name="Martin F."/>
            <person name="Groenewald J.Z."/>
            <person name="Crous P.W."/>
            <person name="Seidl M.F."/>
        </authorList>
    </citation>
    <scope>NUCLEOTIDE SEQUENCE [LARGE SCALE GENOMIC DNA]</scope>
    <source>
        <strain evidence="2 3">CPC 17464</strain>
    </source>
</reference>
<keyword evidence="3" id="KW-1185">Reference proteome</keyword>
<protein>
    <submittedName>
        <fullName evidence="2">Uncharacterized protein</fullName>
    </submittedName>
</protein>
<dbReference type="GeneID" id="92027542"/>
<evidence type="ECO:0000256" key="1">
    <source>
        <dbReference type="SAM" id="MobiDB-lite"/>
    </source>
</evidence>
<accession>A0ABR1MB22</accession>